<keyword evidence="2 7" id="KW-0963">Cytoplasm</keyword>
<comment type="similarity">
    <text evidence="7">Belongs to the MraZ family.</text>
</comment>
<evidence type="ECO:0000256" key="1">
    <source>
        <dbReference type="ARBA" id="ARBA00013860"/>
    </source>
</evidence>
<evidence type="ECO:0000256" key="5">
    <source>
        <dbReference type="ARBA" id="ARBA00023125"/>
    </source>
</evidence>
<evidence type="ECO:0000313" key="9">
    <source>
        <dbReference type="EMBL" id="HFC93415.1"/>
    </source>
</evidence>
<dbReference type="GO" id="GO:0000976">
    <property type="term" value="F:transcription cis-regulatory region binding"/>
    <property type="evidence" value="ECO:0007669"/>
    <property type="project" value="TreeGrafter"/>
</dbReference>
<dbReference type="InterPro" id="IPR038619">
    <property type="entry name" value="MraZ_sf"/>
</dbReference>
<feature type="domain" description="SpoVT-AbrB" evidence="8">
    <location>
        <begin position="81"/>
        <end position="124"/>
    </location>
</feature>
<evidence type="ECO:0000256" key="4">
    <source>
        <dbReference type="ARBA" id="ARBA00023015"/>
    </source>
</evidence>
<gene>
    <name evidence="7 9" type="primary">mraZ</name>
    <name evidence="9" type="ORF">ENJ51_11455</name>
</gene>
<dbReference type="PROSITE" id="PS51740">
    <property type="entry name" value="SPOVT_ABRB"/>
    <property type="match status" value="2"/>
</dbReference>
<feature type="domain" description="SpoVT-AbrB" evidence="8">
    <location>
        <begin position="5"/>
        <end position="52"/>
    </location>
</feature>
<reference evidence="9" key="1">
    <citation type="journal article" date="2020" name="mSystems">
        <title>Genome- and Community-Level Interaction Insights into Carbon Utilization and Element Cycling Functions of Hydrothermarchaeota in Hydrothermal Sediment.</title>
        <authorList>
            <person name="Zhou Z."/>
            <person name="Liu Y."/>
            <person name="Xu W."/>
            <person name="Pan J."/>
            <person name="Luo Z.H."/>
            <person name="Li M."/>
        </authorList>
    </citation>
    <scope>NUCLEOTIDE SEQUENCE [LARGE SCALE GENOMIC DNA]</scope>
    <source>
        <strain evidence="9">HyVt-493</strain>
    </source>
</reference>
<comment type="subcellular location">
    <subcellularLocation>
        <location evidence="7">Cytoplasm</location>
        <location evidence="7">Nucleoid</location>
    </subcellularLocation>
</comment>
<evidence type="ECO:0000256" key="6">
    <source>
        <dbReference type="ARBA" id="ARBA00023163"/>
    </source>
</evidence>
<keyword evidence="3" id="KW-0677">Repeat</keyword>
<name>A0A7V2T2D9_LEUMU</name>
<dbReference type="InterPro" id="IPR035642">
    <property type="entry name" value="MraZ_N"/>
</dbReference>
<dbReference type="GO" id="GO:0009295">
    <property type="term" value="C:nucleoid"/>
    <property type="evidence" value="ECO:0007669"/>
    <property type="project" value="UniProtKB-SubCell"/>
</dbReference>
<dbReference type="EMBL" id="DRMS01000430">
    <property type="protein sequence ID" value="HFC93415.1"/>
    <property type="molecule type" value="Genomic_DNA"/>
</dbReference>
<dbReference type="InterPro" id="IPR037914">
    <property type="entry name" value="SpoVT-AbrB_sf"/>
</dbReference>
<protein>
    <recommendedName>
        <fullName evidence="1 7">Transcriptional regulator MraZ</fullName>
    </recommendedName>
</protein>
<proteinExistence type="inferred from homology"/>
<keyword evidence="4 7" id="KW-0805">Transcription regulation</keyword>
<sequence length="151" mass="17245">MFRGISNLNIDAKKRIAIPARYRDSIIANASGEMVVTVDHMDRCLLLYPMDQWIKVEQVLMSLPNMNRSVRNMQRLVLGHASEVGLDTQGRIRLSSPLCDYANLQKKTVLVGQANKFELWDAETWNIQRDEWLAEAQDNLETDAVLSQISL</sequence>
<evidence type="ECO:0000256" key="3">
    <source>
        <dbReference type="ARBA" id="ARBA00022737"/>
    </source>
</evidence>
<dbReference type="CDD" id="cd16321">
    <property type="entry name" value="MraZ_C"/>
    <property type="match status" value="1"/>
</dbReference>
<dbReference type="GO" id="GO:0005737">
    <property type="term" value="C:cytoplasm"/>
    <property type="evidence" value="ECO:0007669"/>
    <property type="project" value="UniProtKB-UniRule"/>
</dbReference>
<organism evidence="9">
    <name type="scientific">Leucothrix mucor</name>
    <dbReference type="NCBI Taxonomy" id="45248"/>
    <lineage>
        <taxon>Bacteria</taxon>
        <taxon>Pseudomonadati</taxon>
        <taxon>Pseudomonadota</taxon>
        <taxon>Gammaproteobacteria</taxon>
        <taxon>Thiotrichales</taxon>
        <taxon>Thiotrichaceae</taxon>
        <taxon>Leucothrix</taxon>
    </lineage>
</organism>
<dbReference type="SUPFAM" id="SSF89447">
    <property type="entry name" value="AbrB/MazE/MraZ-like"/>
    <property type="match status" value="1"/>
</dbReference>
<dbReference type="NCBIfam" id="TIGR00242">
    <property type="entry name" value="division/cell wall cluster transcriptional repressor MraZ"/>
    <property type="match status" value="1"/>
</dbReference>
<dbReference type="CDD" id="cd16320">
    <property type="entry name" value="MraZ_N"/>
    <property type="match status" value="1"/>
</dbReference>
<evidence type="ECO:0000256" key="2">
    <source>
        <dbReference type="ARBA" id="ARBA00022490"/>
    </source>
</evidence>
<dbReference type="GO" id="GO:0003700">
    <property type="term" value="F:DNA-binding transcription factor activity"/>
    <property type="evidence" value="ECO:0007669"/>
    <property type="project" value="UniProtKB-UniRule"/>
</dbReference>
<dbReference type="InterPro" id="IPR035644">
    <property type="entry name" value="MraZ_C"/>
</dbReference>
<dbReference type="InterPro" id="IPR020603">
    <property type="entry name" value="MraZ_dom"/>
</dbReference>
<dbReference type="InterPro" id="IPR003444">
    <property type="entry name" value="MraZ"/>
</dbReference>
<dbReference type="PANTHER" id="PTHR34701">
    <property type="entry name" value="TRANSCRIPTIONAL REGULATOR MRAZ"/>
    <property type="match status" value="1"/>
</dbReference>
<keyword evidence="6 7" id="KW-0804">Transcription</keyword>
<dbReference type="Gene3D" id="3.40.1550.20">
    <property type="entry name" value="Transcriptional regulator MraZ domain"/>
    <property type="match status" value="1"/>
</dbReference>
<accession>A0A7V2T2D9</accession>
<dbReference type="PANTHER" id="PTHR34701:SF1">
    <property type="entry name" value="TRANSCRIPTIONAL REGULATOR MRAZ"/>
    <property type="match status" value="1"/>
</dbReference>
<comment type="caution">
    <text evidence="9">The sequence shown here is derived from an EMBL/GenBank/DDBJ whole genome shotgun (WGS) entry which is preliminary data.</text>
</comment>
<dbReference type="HAMAP" id="MF_01008">
    <property type="entry name" value="MraZ"/>
    <property type="match status" value="1"/>
</dbReference>
<dbReference type="Pfam" id="PF02381">
    <property type="entry name" value="MraZ"/>
    <property type="match status" value="2"/>
</dbReference>
<dbReference type="AlphaFoldDB" id="A0A7V2T2D9"/>
<dbReference type="GO" id="GO:2000143">
    <property type="term" value="P:negative regulation of DNA-templated transcription initiation"/>
    <property type="evidence" value="ECO:0007669"/>
    <property type="project" value="TreeGrafter"/>
</dbReference>
<keyword evidence="5 7" id="KW-0238">DNA-binding</keyword>
<evidence type="ECO:0000256" key="7">
    <source>
        <dbReference type="HAMAP-Rule" id="MF_01008"/>
    </source>
</evidence>
<evidence type="ECO:0000259" key="8">
    <source>
        <dbReference type="PROSITE" id="PS51740"/>
    </source>
</evidence>
<dbReference type="Proteomes" id="UP000885750">
    <property type="component" value="Unassembled WGS sequence"/>
</dbReference>
<dbReference type="InterPro" id="IPR007159">
    <property type="entry name" value="SpoVT-AbrB_dom"/>
</dbReference>
<comment type="subunit">
    <text evidence="7">Forms oligomers.</text>
</comment>